<feature type="region of interest" description="Disordered" evidence="1">
    <location>
        <begin position="807"/>
        <end position="832"/>
    </location>
</feature>
<evidence type="ECO:0000313" key="3">
    <source>
        <dbReference type="EMBL" id="TFL01859.1"/>
    </source>
</evidence>
<evidence type="ECO:0000256" key="1">
    <source>
        <dbReference type="SAM" id="MobiDB-lite"/>
    </source>
</evidence>
<sequence length="1039" mass="116287">MAARPVSTSTHTVSSSLAAIETSEPHHLRRFFLGPMPEKIVTQTETQVLNKSKAKSLLRSLSSSSHTATATELPGGHHRSQAVKDLALRLFIQEGGNVNDWGDAAEEGTREEMLRRWKDSEWGKLWSRREQRQAVASSQQRWVGETFEVGNILGVQLLQEPSGGISEHVASSMRSSKGPASPTSPDFQSTTAGASSYTTAKSSIPSESVPAILVTQPSPDSDPLGSAQPGSPANSSTALIERVDSAPAAPTSRPSMHNLHSAFRVKSDPHVDIIKKGKGKAVHYAELPARPSTPDAAPPMEVLARTGSEVEGTSAGATSGENSPLETEPLDWGDVFMRDRMMVRAGYCKAEFPNPELFDDTRSRTTAHLHYEDWCEYMVVWRMNRLELYEEPNFLTKVFTSDTKLHLAHVIPLKSSKTAVSLYSFVDLTFCLTCTPTRVSDVSANPLARLHREKPGLNVFVLKVKSRSRALDWLWHLWRAKGGDIPHTLEVRSPVLDTRLKIDVPTSNDELFEQLGRENLVDLCLSSLVAKEDWRVFIEAEVGRRKVLRLAWRLGSNMDWVWFDDDVQGYERRWSVLCGLALKRSTETAHLELRLSQHTPADVHIANRSQRLSEPPAIEGYLTRIKPNTQAKQQIYLSVHNGCLFSTSPSSAHPPAPPGLEAVTALEQDPLDLRRMEVQRGAAQIYHATGVTDLRSVLLIRRAEKATFVPTHNERDIDDELWGELYGRDVEMCEMDEGDENGEEGLGREEVRTRRSFELLMQNGHVARFEAQSCRTATEWISHLRALVLFWKLRHKEDAANDMDLARGTRPRLTPQTHTHHDHDLPPEPPLDLAQPSPALANIYNWCVLEGCRPVVKCGSLFIRRGLHGHYKLMHAFLTGGHLLQYHIKTKSIVHPVCKVKINLVDAYVCSGYFAALSLPRGQFDPSAPPVPRRYQDGLETDDGEDDTMFMIWYRKQAPSAVGVEPTQGEESLAGFSQAVPPLSAKRHVAIFRARSKLERDAWCWALSCEIERLVRGQKERERKMRERGRLVGIKKGSR</sequence>
<dbReference type="STRING" id="1884261.A0A5C3QNJ2"/>
<keyword evidence="4" id="KW-1185">Reference proteome</keyword>
<feature type="region of interest" description="Disordered" evidence="1">
    <location>
        <begin position="307"/>
        <end position="329"/>
    </location>
</feature>
<dbReference type="AlphaFoldDB" id="A0A5C3QNJ2"/>
<protein>
    <submittedName>
        <fullName evidence="3">Pleckstrin homology domain-containing protein</fullName>
    </submittedName>
</protein>
<organism evidence="3 4">
    <name type="scientific">Pterulicium gracile</name>
    <dbReference type="NCBI Taxonomy" id="1884261"/>
    <lineage>
        <taxon>Eukaryota</taxon>
        <taxon>Fungi</taxon>
        <taxon>Dikarya</taxon>
        <taxon>Basidiomycota</taxon>
        <taxon>Agaricomycotina</taxon>
        <taxon>Agaricomycetes</taxon>
        <taxon>Agaricomycetidae</taxon>
        <taxon>Agaricales</taxon>
        <taxon>Pleurotineae</taxon>
        <taxon>Pterulaceae</taxon>
        <taxon>Pterulicium</taxon>
    </lineage>
</organism>
<gene>
    <name evidence="3" type="ORF">BDV98DRAFT_507404</name>
</gene>
<name>A0A5C3QNJ2_9AGAR</name>
<proteinExistence type="predicted"/>
<dbReference type="InterPro" id="IPR057379">
    <property type="entry name" value="PH_SPO71"/>
</dbReference>
<feature type="domain" description="PH" evidence="2">
    <location>
        <begin position="616"/>
        <end position="791"/>
    </location>
</feature>
<dbReference type="InterPro" id="IPR040345">
    <property type="entry name" value="Mug56/Spo71"/>
</dbReference>
<dbReference type="GO" id="GO:1902657">
    <property type="term" value="P:protein localization to prospore membrane"/>
    <property type="evidence" value="ECO:0007669"/>
    <property type="project" value="InterPro"/>
</dbReference>
<dbReference type="OrthoDB" id="5579281at2759"/>
<feature type="compositionally biased region" description="Polar residues" evidence="1">
    <location>
        <begin position="315"/>
        <end position="325"/>
    </location>
</feature>
<feature type="domain" description="PH" evidence="2">
    <location>
        <begin position="855"/>
        <end position="1014"/>
    </location>
</feature>
<dbReference type="InterPro" id="IPR001849">
    <property type="entry name" value="PH_domain"/>
</dbReference>
<dbReference type="Pfam" id="PF23207">
    <property type="entry name" value="PH_SPO71"/>
    <property type="match status" value="1"/>
</dbReference>
<dbReference type="SUPFAM" id="SSF50729">
    <property type="entry name" value="PH domain-like"/>
    <property type="match status" value="2"/>
</dbReference>
<feature type="region of interest" description="Disordered" evidence="1">
    <location>
        <begin position="245"/>
        <end position="264"/>
    </location>
</feature>
<feature type="region of interest" description="Disordered" evidence="1">
    <location>
        <begin position="166"/>
        <end position="236"/>
    </location>
</feature>
<accession>A0A5C3QNJ2</accession>
<evidence type="ECO:0000313" key="4">
    <source>
        <dbReference type="Proteomes" id="UP000305067"/>
    </source>
</evidence>
<dbReference type="Proteomes" id="UP000305067">
    <property type="component" value="Unassembled WGS sequence"/>
</dbReference>
<reference evidence="3 4" key="1">
    <citation type="journal article" date="2019" name="Nat. Ecol. Evol.">
        <title>Megaphylogeny resolves global patterns of mushroom evolution.</title>
        <authorList>
            <person name="Varga T."/>
            <person name="Krizsan K."/>
            <person name="Foldi C."/>
            <person name="Dima B."/>
            <person name="Sanchez-Garcia M."/>
            <person name="Sanchez-Ramirez S."/>
            <person name="Szollosi G.J."/>
            <person name="Szarkandi J.G."/>
            <person name="Papp V."/>
            <person name="Albert L."/>
            <person name="Andreopoulos W."/>
            <person name="Angelini C."/>
            <person name="Antonin V."/>
            <person name="Barry K.W."/>
            <person name="Bougher N.L."/>
            <person name="Buchanan P."/>
            <person name="Buyck B."/>
            <person name="Bense V."/>
            <person name="Catcheside P."/>
            <person name="Chovatia M."/>
            <person name="Cooper J."/>
            <person name="Damon W."/>
            <person name="Desjardin D."/>
            <person name="Finy P."/>
            <person name="Geml J."/>
            <person name="Haridas S."/>
            <person name="Hughes K."/>
            <person name="Justo A."/>
            <person name="Karasinski D."/>
            <person name="Kautmanova I."/>
            <person name="Kiss B."/>
            <person name="Kocsube S."/>
            <person name="Kotiranta H."/>
            <person name="LaButti K.M."/>
            <person name="Lechner B.E."/>
            <person name="Liimatainen K."/>
            <person name="Lipzen A."/>
            <person name="Lukacs Z."/>
            <person name="Mihaltcheva S."/>
            <person name="Morgado L.N."/>
            <person name="Niskanen T."/>
            <person name="Noordeloos M.E."/>
            <person name="Ohm R.A."/>
            <person name="Ortiz-Santana B."/>
            <person name="Ovrebo C."/>
            <person name="Racz N."/>
            <person name="Riley R."/>
            <person name="Savchenko A."/>
            <person name="Shiryaev A."/>
            <person name="Soop K."/>
            <person name="Spirin V."/>
            <person name="Szebenyi C."/>
            <person name="Tomsovsky M."/>
            <person name="Tulloss R.E."/>
            <person name="Uehling J."/>
            <person name="Grigoriev I.V."/>
            <person name="Vagvolgyi C."/>
            <person name="Papp T."/>
            <person name="Martin F.M."/>
            <person name="Miettinen O."/>
            <person name="Hibbett D.S."/>
            <person name="Nagy L.G."/>
        </authorList>
    </citation>
    <scope>NUCLEOTIDE SEQUENCE [LARGE SCALE GENOMIC DNA]</scope>
    <source>
        <strain evidence="3 4">CBS 309.79</strain>
    </source>
</reference>
<dbReference type="EMBL" id="ML178824">
    <property type="protein sequence ID" value="TFL01859.1"/>
    <property type="molecule type" value="Genomic_DNA"/>
</dbReference>
<dbReference type="PANTHER" id="PTHR28076:SF1">
    <property type="entry name" value="PROSPORE MEMBRANE ADAPTER PROTEIN SPO71"/>
    <property type="match status" value="1"/>
</dbReference>
<dbReference type="InterPro" id="IPR039486">
    <property type="entry name" value="Mug56/Spo71_PH"/>
</dbReference>
<feature type="compositionally biased region" description="Low complexity" evidence="1">
    <location>
        <begin position="189"/>
        <end position="203"/>
    </location>
</feature>
<dbReference type="Pfam" id="PF15404">
    <property type="entry name" value="PH_4"/>
    <property type="match status" value="1"/>
</dbReference>
<dbReference type="PANTHER" id="PTHR28076">
    <property type="entry name" value="SPORULATION-SPECIFIC PROTEIN 71"/>
    <property type="match status" value="1"/>
</dbReference>
<evidence type="ECO:0000259" key="2">
    <source>
        <dbReference type="SMART" id="SM00233"/>
    </source>
</evidence>
<dbReference type="SMART" id="SM00233">
    <property type="entry name" value="PH"/>
    <property type="match status" value="2"/>
</dbReference>